<name>A0A1M5CC70_9BACT</name>
<proteinExistence type="predicted"/>
<gene>
    <name evidence="2" type="ORF">SAMN05443144_109169</name>
</gene>
<dbReference type="Pfam" id="PF01521">
    <property type="entry name" value="Fe-S_biosyn"/>
    <property type="match status" value="1"/>
</dbReference>
<keyword evidence="3" id="KW-1185">Reference proteome</keyword>
<dbReference type="AlphaFoldDB" id="A0A1M5CC70"/>
<dbReference type="InterPro" id="IPR031108">
    <property type="entry name" value="IscA_plant_cyanobact"/>
</dbReference>
<organism evidence="2 3">
    <name type="scientific">Fodinibius roseus</name>
    <dbReference type="NCBI Taxonomy" id="1194090"/>
    <lineage>
        <taxon>Bacteria</taxon>
        <taxon>Pseudomonadati</taxon>
        <taxon>Balneolota</taxon>
        <taxon>Balneolia</taxon>
        <taxon>Balneolales</taxon>
        <taxon>Balneolaceae</taxon>
        <taxon>Fodinibius</taxon>
    </lineage>
</organism>
<dbReference type="GO" id="GO:0016226">
    <property type="term" value="P:iron-sulfur cluster assembly"/>
    <property type="evidence" value="ECO:0007669"/>
    <property type="project" value="InterPro"/>
</dbReference>
<dbReference type="InterPro" id="IPR000361">
    <property type="entry name" value="ATAP_core_dom"/>
</dbReference>
<dbReference type="STRING" id="1194090.SAMN05443144_109169"/>
<dbReference type="PANTHER" id="PTHR47265:SF1">
    <property type="entry name" value="IRON-SULFUR ASSEMBLY PROTEIN ISCA, CHLOROPLASTIC"/>
    <property type="match status" value="1"/>
</dbReference>
<dbReference type="GO" id="GO:0051537">
    <property type="term" value="F:2 iron, 2 sulfur cluster binding"/>
    <property type="evidence" value="ECO:0007669"/>
    <property type="project" value="UniProtKB-ARBA"/>
</dbReference>
<evidence type="ECO:0000313" key="2">
    <source>
        <dbReference type="EMBL" id="SHF52012.1"/>
    </source>
</evidence>
<dbReference type="Gene3D" id="2.60.300.12">
    <property type="entry name" value="HesB-like domain"/>
    <property type="match status" value="1"/>
</dbReference>
<dbReference type="PROSITE" id="PS01152">
    <property type="entry name" value="HESB"/>
    <property type="match status" value="1"/>
</dbReference>
<dbReference type="InterPro" id="IPR035903">
    <property type="entry name" value="HesB-like_dom_sf"/>
</dbReference>
<dbReference type="InterPro" id="IPR017870">
    <property type="entry name" value="FeS_cluster_insertion_CS"/>
</dbReference>
<dbReference type="InterPro" id="IPR016092">
    <property type="entry name" value="ATAP"/>
</dbReference>
<protein>
    <submittedName>
        <fullName evidence="2">Iron-sulfur cluster assembly protein</fullName>
    </submittedName>
</protein>
<dbReference type="EMBL" id="FQUS01000009">
    <property type="protein sequence ID" value="SHF52012.1"/>
    <property type="molecule type" value="Genomic_DNA"/>
</dbReference>
<accession>A0A1M5CC70</accession>
<evidence type="ECO:0000313" key="3">
    <source>
        <dbReference type="Proteomes" id="UP000184041"/>
    </source>
</evidence>
<dbReference type="GO" id="GO:0030674">
    <property type="term" value="F:protein-macromolecule adaptor activity"/>
    <property type="evidence" value="ECO:0007669"/>
    <property type="project" value="TreeGrafter"/>
</dbReference>
<dbReference type="RefSeq" id="WP_073063366.1">
    <property type="nucleotide sequence ID" value="NZ_FQUS01000009.1"/>
</dbReference>
<sequence>MSITVSDRAARRIKEIQSEQHLPEDAKLRVGVVSGGCSGLTYDLNFDSRTDESESSEDQEFRDNGINLIVDMRSFLYLSGTELDYTEGLEGQGFHFENPNATRTCSCGESFSV</sequence>
<dbReference type="Proteomes" id="UP000184041">
    <property type="component" value="Unassembled WGS sequence"/>
</dbReference>
<dbReference type="PANTHER" id="PTHR47265">
    <property type="entry name" value="IRON-SULFUR ASSEMBLY PROTEIN ISCA, CHLOROPLASTIC"/>
    <property type="match status" value="1"/>
</dbReference>
<feature type="domain" description="Core" evidence="1">
    <location>
        <begin position="1"/>
        <end position="109"/>
    </location>
</feature>
<dbReference type="SUPFAM" id="SSF89360">
    <property type="entry name" value="HesB-like domain"/>
    <property type="match status" value="1"/>
</dbReference>
<dbReference type="OrthoDB" id="9801228at2"/>
<reference evidence="2 3" key="1">
    <citation type="submission" date="2016-11" db="EMBL/GenBank/DDBJ databases">
        <authorList>
            <person name="Jaros S."/>
            <person name="Januszkiewicz K."/>
            <person name="Wedrychowicz H."/>
        </authorList>
    </citation>
    <scope>NUCLEOTIDE SEQUENCE [LARGE SCALE GENOMIC DNA]</scope>
    <source>
        <strain evidence="2 3">DSM 21986</strain>
    </source>
</reference>
<dbReference type="NCBIfam" id="TIGR00049">
    <property type="entry name" value="iron-sulfur cluster assembly accessory protein"/>
    <property type="match status" value="1"/>
</dbReference>
<evidence type="ECO:0000259" key="1">
    <source>
        <dbReference type="Pfam" id="PF01521"/>
    </source>
</evidence>